<dbReference type="Gene3D" id="4.10.640.10">
    <property type="entry name" value="Ribosomal protein S18"/>
    <property type="match status" value="1"/>
</dbReference>
<keyword evidence="2" id="KW-0689">Ribosomal protein</keyword>
<evidence type="ECO:0000313" key="6">
    <source>
        <dbReference type="Proteomes" id="UP000007431"/>
    </source>
</evidence>
<dbReference type="SUPFAM" id="SSF46911">
    <property type="entry name" value="Ribosomal protein S18"/>
    <property type="match status" value="1"/>
</dbReference>
<dbReference type="HOGENOM" id="CLU_110814_1_0_1"/>
<dbReference type="GO" id="GO:0003735">
    <property type="term" value="F:structural constituent of ribosome"/>
    <property type="evidence" value="ECO:0007669"/>
    <property type="project" value="InterPro"/>
</dbReference>
<sequence length="205" mass="23206">MLAALRASVARSPRLSAGLATASRPLRNANSLNSDLDRLQDAVREEGQKQQEQRSSAATAVIAGRQLTPWHGFGNRKFISPRDFTYKERTTRPRNANRTRFTPMPPPSYQARAQDVFHKLNVDPLQLATHPLILREFVSEMGMIKGRNITRLTSKSHRRLTRAIKRAKMMGVIPQLSRATEGFHRERVDPFADLISGSARPTQRR</sequence>
<dbReference type="InParanoid" id="D8PP31"/>
<reference evidence="5 6" key="1">
    <citation type="journal article" date="2010" name="Nat. Biotechnol.">
        <title>Genome sequence of the model mushroom Schizophyllum commune.</title>
        <authorList>
            <person name="Ohm R.A."/>
            <person name="de Jong J.F."/>
            <person name="Lugones L.G."/>
            <person name="Aerts A."/>
            <person name="Kothe E."/>
            <person name="Stajich J.E."/>
            <person name="de Vries R.P."/>
            <person name="Record E."/>
            <person name="Levasseur A."/>
            <person name="Baker S.E."/>
            <person name="Bartholomew K.A."/>
            <person name="Coutinho P.M."/>
            <person name="Erdmann S."/>
            <person name="Fowler T.J."/>
            <person name="Gathman A.C."/>
            <person name="Lombard V."/>
            <person name="Henrissat B."/>
            <person name="Knabe N."/>
            <person name="Kuees U."/>
            <person name="Lilly W.W."/>
            <person name="Lindquist E."/>
            <person name="Lucas S."/>
            <person name="Magnuson J.K."/>
            <person name="Piumi F."/>
            <person name="Raudaskoski M."/>
            <person name="Salamov A."/>
            <person name="Schmutz J."/>
            <person name="Schwarze F.W.M.R."/>
            <person name="vanKuyk P.A."/>
            <person name="Horton J.S."/>
            <person name="Grigoriev I.V."/>
            <person name="Woesten H.A.B."/>
        </authorList>
    </citation>
    <scope>NUCLEOTIDE SEQUENCE [LARGE SCALE GENOMIC DNA]</scope>
    <source>
        <strain evidence="6">H4-8 / FGSC 9210</strain>
    </source>
</reference>
<dbReference type="OMA" id="RARTGHW"/>
<dbReference type="PANTHER" id="PTHR13479">
    <property type="entry name" value="30S RIBOSOMAL PROTEIN S18"/>
    <property type="match status" value="1"/>
</dbReference>
<keyword evidence="3" id="KW-0687">Ribonucleoprotein</keyword>
<dbReference type="PANTHER" id="PTHR13479:SF40">
    <property type="entry name" value="SMALL RIBOSOMAL SUBUNIT PROTEIN BS18M"/>
    <property type="match status" value="1"/>
</dbReference>
<dbReference type="STRING" id="578458.D8PP31"/>
<dbReference type="Pfam" id="PF01084">
    <property type="entry name" value="Ribosomal_S18"/>
    <property type="match status" value="1"/>
</dbReference>
<dbReference type="VEuPathDB" id="FungiDB:SCHCODRAFT_02621584"/>
<evidence type="ECO:0000256" key="4">
    <source>
        <dbReference type="ARBA" id="ARBA00035264"/>
    </source>
</evidence>
<dbReference type="eggNOG" id="KOG3162">
    <property type="taxonomic scope" value="Eukaryota"/>
</dbReference>
<evidence type="ECO:0000313" key="5">
    <source>
        <dbReference type="EMBL" id="EFJ01596.1"/>
    </source>
</evidence>
<dbReference type="OrthoDB" id="21463at2759"/>
<dbReference type="GO" id="GO:0070181">
    <property type="term" value="F:small ribosomal subunit rRNA binding"/>
    <property type="evidence" value="ECO:0007669"/>
    <property type="project" value="TreeGrafter"/>
</dbReference>
<keyword evidence="6" id="KW-1185">Reference proteome</keyword>
<evidence type="ECO:0000256" key="3">
    <source>
        <dbReference type="ARBA" id="ARBA00023274"/>
    </source>
</evidence>
<dbReference type="RefSeq" id="XP_003036498.1">
    <property type="nucleotide sequence ID" value="XM_003036452.1"/>
</dbReference>
<dbReference type="InterPro" id="IPR001648">
    <property type="entry name" value="Ribosomal_bS18"/>
</dbReference>
<evidence type="ECO:0000256" key="1">
    <source>
        <dbReference type="ARBA" id="ARBA00005589"/>
    </source>
</evidence>
<comment type="similarity">
    <text evidence="1">Belongs to the bacterial ribosomal protein bS18 family.</text>
</comment>
<dbReference type="KEGG" id="scm:SCHCO_02621584"/>
<evidence type="ECO:0000256" key="2">
    <source>
        <dbReference type="ARBA" id="ARBA00022980"/>
    </source>
</evidence>
<organism evidence="6">
    <name type="scientific">Schizophyllum commune (strain H4-8 / FGSC 9210)</name>
    <name type="common">Split gill fungus</name>
    <dbReference type="NCBI Taxonomy" id="578458"/>
    <lineage>
        <taxon>Eukaryota</taxon>
        <taxon>Fungi</taxon>
        <taxon>Dikarya</taxon>
        <taxon>Basidiomycota</taxon>
        <taxon>Agaricomycotina</taxon>
        <taxon>Agaricomycetes</taxon>
        <taxon>Agaricomycetidae</taxon>
        <taxon>Agaricales</taxon>
        <taxon>Schizophyllaceae</taxon>
        <taxon>Schizophyllum</taxon>
    </lineage>
</organism>
<dbReference type="GO" id="GO:0032543">
    <property type="term" value="P:mitochondrial translation"/>
    <property type="evidence" value="ECO:0007669"/>
    <property type="project" value="TreeGrafter"/>
</dbReference>
<dbReference type="EMBL" id="GL377302">
    <property type="protein sequence ID" value="EFJ01596.1"/>
    <property type="molecule type" value="Genomic_DNA"/>
</dbReference>
<dbReference type="Proteomes" id="UP000007431">
    <property type="component" value="Unassembled WGS sequence"/>
</dbReference>
<dbReference type="PRINTS" id="PR00974">
    <property type="entry name" value="RIBOSOMALS18"/>
</dbReference>
<name>D8PP31_SCHCM</name>
<proteinExistence type="inferred from homology"/>
<dbReference type="GeneID" id="9585863"/>
<dbReference type="GO" id="GO:0005763">
    <property type="term" value="C:mitochondrial small ribosomal subunit"/>
    <property type="evidence" value="ECO:0007669"/>
    <property type="project" value="TreeGrafter"/>
</dbReference>
<protein>
    <recommendedName>
        <fullName evidence="4">Small ribosomal subunit protein bS18m</fullName>
    </recommendedName>
</protein>
<accession>D8PP31</accession>
<dbReference type="AlphaFoldDB" id="D8PP31"/>
<gene>
    <name evidence="5" type="ORF">SCHCODRAFT_83761</name>
</gene>
<dbReference type="InterPro" id="IPR036870">
    <property type="entry name" value="Ribosomal_bS18_sf"/>
</dbReference>